<sequence length="96" mass="10988">MTCKACKIETNDVVKHAVLECQAVISLRDNLFERIVDILDPIDSVALFNAEDNILIEALLEAHVLQNCKQEIWEQYISYCAIKISNLVQYLTQFNS</sequence>
<dbReference type="EMBL" id="CAIIXF020000012">
    <property type="protein sequence ID" value="CAH1801746.1"/>
    <property type="molecule type" value="Genomic_DNA"/>
</dbReference>
<evidence type="ECO:0000313" key="1">
    <source>
        <dbReference type="EMBL" id="CAH1801746.1"/>
    </source>
</evidence>
<evidence type="ECO:0000313" key="2">
    <source>
        <dbReference type="Proteomes" id="UP000749559"/>
    </source>
</evidence>
<protein>
    <submittedName>
        <fullName evidence="1">Uncharacterized protein</fullName>
    </submittedName>
</protein>
<comment type="caution">
    <text evidence="1">The sequence shown here is derived from an EMBL/GenBank/DDBJ whole genome shotgun (WGS) entry which is preliminary data.</text>
</comment>
<dbReference type="AlphaFoldDB" id="A0A8S4Q7B4"/>
<reference evidence="1" key="1">
    <citation type="submission" date="2022-03" db="EMBL/GenBank/DDBJ databases">
        <authorList>
            <person name="Martin C."/>
        </authorList>
    </citation>
    <scope>NUCLEOTIDE SEQUENCE</scope>
</reference>
<organism evidence="1 2">
    <name type="scientific">Owenia fusiformis</name>
    <name type="common">Polychaete worm</name>
    <dbReference type="NCBI Taxonomy" id="6347"/>
    <lineage>
        <taxon>Eukaryota</taxon>
        <taxon>Metazoa</taxon>
        <taxon>Spiralia</taxon>
        <taxon>Lophotrochozoa</taxon>
        <taxon>Annelida</taxon>
        <taxon>Polychaeta</taxon>
        <taxon>Sedentaria</taxon>
        <taxon>Canalipalpata</taxon>
        <taxon>Sabellida</taxon>
        <taxon>Oweniida</taxon>
        <taxon>Oweniidae</taxon>
        <taxon>Owenia</taxon>
    </lineage>
</organism>
<gene>
    <name evidence="1" type="ORF">OFUS_LOCUS25502</name>
</gene>
<name>A0A8S4Q7B4_OWEFU</name>
<keyword evidence="2" id="KW-1185">Reference proteome</keyword>
<accession>A0A8S4Q7B4</accession>
<dbReference type="Proteomes" id="UP000749559">
    <property type="component" value="Unassembled WGS sequence"/>
</dbReference>
<proteinExistence type="predicted"/>